<evidence type="ECO:0000256" key="3">
    <source>
        <dbReference type="ARBA" id="ARBA00023128"/>
    </source>
</evidence>
<organism evidence="7 8">
    <name type="scientific">Neodothiora populina</name>
    <dbReference type="NCBI Taxonomy" id="2781224"/>
    <lineage>
        <taxon>Eukaryota</taxon>
        <taxon>Fungi</taxon>
        <taxon>Dikarya</taxon>
        <taxon>Ascomycota</taxon>
        <taxon>Pezizomycotina</taxon>
        <taxon>Dothideomycetes</taxon>
        <taxon>Dothideomycetidae</taxon>
        <taxon>Dothideales</taxon>
        <taxon>Dothioraceae</taxon>
        <taxon>Neodothiora</taxon>
    </lineage>
</organism>
<dbReference type="PANTHER" id="PTHR28235">
    <property type="entry name" value="PROTEIN FYV4, MITOCHONDRIAL"/>
    <property type="match status" value="1"/>
</dbReference>
<evidence type="ECO:0000256" key="4">
    <source>
        <dbReference type="ARBA" id="ARBA00035129"/>
    </source>
</evidence>
<protein>
    <recommendedName>
        <fullName evidence="4">Small ribosomal subunit protein mS41</fullName>
    </recommendedName>
</protein>
<evidence type="ECO:0000259" key="6">
    <source>
        <dbReference type="SMART" id="SM01238"/>
    </source>
</evidence>
<reference evidence="7 8" key="1">
    <citation type="submission" date="2024-07" db="EMBL/GenBank/DDBJ databases">
        <title>Draft sequence of the Neodothiora populina.</title>
        <authorList>
            <person name="Drown D.D."/>
            <person name="Schuette U.S."/>
            <person name="Buechlein A.B."/>
            <person name="Rusch D.R."/>
            <person name="Winton L.W."/>
            <person name="Adams G.A."/>
        </authorList>
    </citation>
    <scope>NUCLEOTIDE SEQUENCE [LARGE SCALE GENOMIC DNA]</scope>
    <source>
        <strain evidence="7 8">CPC 39397</strain>
    </source>
</reference>
<evidence type="ECO:0000256" key="2">
    <source>
        <dbReference type="ARBA" id="ARBA00010492"/>
    </source>
</evidence>
<evidence type="ECO:0000256" key="5">
    <source>
        <dbReference type="SAM" id="MobiDB-lite"/>
    </source>
</evidence>
<keyword evidence="8" id="KW-1185">Reference proteome</keyword>
<feature type="domain" description="Small ribosomal subunit protein mS41 SAM" evidence="6">
    <location>
        <begin position="62"/>
        <end position="118"/>
    </location>
</feature>
<dbReference type="Proteomes" id="UP001562354">
    <property type="component" value="Unassembled WGS sequence"/>
</dbReference>
<dbReference type="InterPro" id="IPR039603">
    <property type="entry name" value="Ribosomal_mS41"/>
</dbReference>
<evidence type="ECO:0000313" key="7">
    <source>
        <dbReference type="EMBL" id="KAL1305595.1"/>
    </source>
</evidence>
<gene>
    <name evidence="7" type="ORF">AAFC00_007199</name>
</gene>
<dbReference type="PANTHER" id="PTHR28235:SF1">
    <property type="entry name" value="SMALL RIBOSOMAL SUBUNIT PROTEIN MS41"/>
    <property type="match status" value="1"/>
</dbReference>
<comment type="similarity">
    <text evidence="2">Belongs to the mitochondrion-specific ribosomal protein mS41 family.</text>
</comment>
<name>A0ABR3PHI3_9PEZI</name>
<keyword evidence="3" id="KW-0496">Mitochondrion</keyword>
<dbReference type="InterPro" id="IPR019083">
    <property type="entry name" value="SAM_Ribosomal_mS41"/>
</dbReference>
<evidence type="ECO:0000256" key="1">
    <source>
        <dbReference type="ARBA" id="ARBA00004173"/>
    </source>
</evidence>
<sequence length="266" mass="28989">MMATRRPLTTTTTSAILRSTSPIPTQWSPSASIHKPAQQLRCLHATMPPPRIPKPTPFVPDPSTFLTLIGRNMSQHSAKFPDWESLFSLSSAQLRESGIEPARSRRYLLHWRERFRNGEFGIGGDLDFVDENGRGELKIVEVPVERPGDAKAAAGTGKATLTSSPGMRKIVVNVPAVNGEDGVAAPAAQLPPPEKLKPVRGVKIIKASVIAGPHIETVKGKTGVAAIVAKEGLWEQKRGHKIDGGERRKAEVRSKRRAEERKTTRG</sequence>
<accession>A0ABR3PHI3</accession>
<dbReference type="EMBL" id="JBFMKM010000006">
    <property type="protein sequence ID" value="KAL1305595.1"/>
    <property type="molecule type" value="Genomic_DNA"/>
</dbReference>
<dbReference type="Pfam" id="PF09597">
    <property type="entry name" value="SAM_Ribosomal_mS41"/>
    <property type="match status" value="1"/>
</dbReference>
<dbReference type="RefSeq" id="XP_069201868.1">
    <property type="nucleotide sequence ID" value="XM_069347264.1"/>
</dbReference>
<dbReference type="SMART" id="SM01238">
    <property type="entry name" value="IGR"/>
    <property type="match status" value="1"/>
</dbReference>
<dbReference type="GeneID" id="95980898"/>
<proteinExistence type="inferred from homology"/>
<evidence type="ECO:0000313" key="8">
    <source>
        <dbReference type="Proteomes" id="UP001562354"/>
    </source>
</evidence>
<comment type="caution">
    <text evidence="7">The sequence shown here is derived from an EMBL/GenBank/DDBJ whole genome shotgun (WGS) entry which is preliminary data.</text>
</comment>
<feature type="region of interest" description="Disordered" evidence="5">
    <location>
        <begin position="238"/>
        <end position="266"/>
    </location>
</feature>
<comment type="subcellular location">
    <subcellularLocation>
        <location evidence="1">Mitochondrion</location>
    </subcellularLocation>
</comment>